<proteinExistence type="predicted"/>
<gene>
    <name evidence="10" type="ORF">DFR86_05415</name>
</gene>
<dbReference type="PANTHER" id="PTHR10925">
    <property type="entry name" value="N-ACETYLTRANSFERASE 10"/>
    <property type="match status" value="1"/>
</dbReference>
<evidence type="ECO:0000256" key="3">
    <source>
        <dbReference type="ARBA" id="ARBA00022741"/>
    </source>
</evidence>
<evidence type="ECO:0000256" key="2">
    <source>
        <dbReference type="ARBA" id="ARBA00022694"/>
    </source>
</evidence>
<dbReference type="GO" id="GO:0008033">
    <property type="term" value="P:tRNA processing"/>
    <property type="evidence" value="ECO:0007669"/>
    <property type="project" value="UniProtKB-KW"/>
</dbReference>
<evidence type="ECO:0000256" key="1">
    <source>
        <dbReference type="ARBA" id="ARBA00022679"/>
    </source>
</evidence>
<keyword evidence="5" id="KW-0012">Acyltransferase</keyword>
<evidence type="ECO:0000256" key="8">
    <source>
        <dbReference type="ARBA" id="ARBA00049914"/>
    </source>
</evidence>
<dbReference type="PANTHER" id="PTHR10925:SF5">
    <property type="entry name" value="RNA CYTIDINE ACETYLTRANSFERASE"/>
    <property type="match status" value="1"/>
</dbReference>
<sequence>MKFEDLAEYFKQAKDFYFRHLAIIQGEKYLENTVNLIRIFKQINSNPKTAYAFHPWANGSKLRFNKIKNELQLNNITDIDYSSSEKYLGESFDLTILDCIDDFRPNYISRLVDLTRGGGLVLLYSNSFYSNKLYKNSLTRNGIVKNLFEDRFFRKAKEYRGIILVDDNNIYFKPYSTSEISKRYKTRYDGKIPKSLYEIAASNDQIKLIEEFDFVLEKGKRIFIVIAPRGRGKSAGVGLALAYLTKRLLNKPTNIILTSPSYYSAISIIDFLTKGLSHLNIRYKEKISKEGKIMKISAGDVNIRWTSPDLAKDADGDLIVVDEAASLGLELLSYINSKWEKIVLISTVHGYEGTGKAFLKYINSLKNSQIVKLEYPIRYAKGDPVEKFIYEAFLLDAEPEKYETETGPIELTQEELFANDKLLRQVYGILVSAHYRNSPDDLMFLGDMSFQRIFTLNYNVIAEIVEEGNLSEDETSKILYGKENEGHLIPHRIIKYNRIRSFGLTKGWRIMRIAVIPELQGMGLGSKLLLEIEKIAKNEKLDWIGSSFIADNKVLNFWLKNNYIPVHFSSIKNEGLGGYSIIVMKALNDNIKKYVNALSSLVKDKIILSAHQVYFNVNPEILVKIITSINSTKFVELNKPCISKINAYLNGYIAYNSASDAIHKLALKYFYEIGNFNNNIDIKSLSVLFARTFQGKSWPHISYMLGIRQSEAEPMLRNAVKEMLKLIYGEDSKEDYIDI</sequence>
<dbReference type="InterPro" id="IPR007807">
    <property type="entry name" value="TcmA/NAT10_helicase"/>
</dbReference>
<dbReference type="GO" id="GO:0000049">
    <property type="term" value="F:tRNA binding"/>
    <property type="evidence" value="ECO:0007669"/>
    <property type="project" value="TreeGrafter"/>
</dbReference>
<dbReference type="Pfam" id="PF05127">
    <property type="entry name" value="NAT10_TcmA_helicase"/>
    <property type="match status" value="1"/>
</dbReference>
<evidence type="ECO:0000259" key="9">
    <source>
        <dbReference type="PROSITE" id="PS51186"/>
    </source>
</evidence>
<evidence type="ECO:0000256" key="4">
    <source>
        <dbReference type="ARBA" id="ARBA00022840"/>
    </source>
</evidence>
<dbReference type="GeneID" id="36837386"/>
<dbReference type="GO" id="GO:1904812">
    <property type="term" value="P:rRNA acetylation involved in maturation of SSU-rRNA"/>
    <property type="evidence" value="ECO:0007669"/>
    <property type="project" value="TreeGrafter"/>
</dbReference>
<keyword evidence="3" id="KW-0547">Nucleotide-binding</keyword>
<keyword evidence="1 10" id="KW-0808">Transferase</keyword>
<keyword evidence="11" id="KW-1185">Reference proteome</keyword>
<feature type="domain" description="N-acetyltransferase" evidence="9">
    <location>
        <begin position="433"/>
        <end position="596"/>
    </location>
</feature>
<keyword evidence="4" id="KW-0067">ATP-binding</keyword>
<dbReference type="SUPFAM" id="SSF55729">
    <property type="entry name" value="Acyl-CoA N-acyltransferases (Nat)"/>
    <property type="match status" value="1"/>
</dbReference>
<comment type="catalytic activity">
    <reaction evidence="8">
        <text>a cytidine in mRNA + acetyl-CoA + ATP + H2O = an N(4)-acetylcytidine in mRNA + ADP + phosphate + CoA + H(+)</text>
        <dbReference type="Rhea" id="RHEA:58480"/>
        <dbReference type="Rhea" id="RHEA-COMP:15145"/>
        <dbReference type="Rhea" id="RHEA-COMP:15146"/>
        <dbReference type="ChEBI" id="CHEBI:15377"/>
        <dbReference type="ChEBI" id="CHEBI:15378"/>
        <dbReference type="ChEBI" id="CHEBI:30616"/>
        <dbReference type="ChEBI" id="CHEBI:43474"/>
        <dbReference type="ChEBI" id="CHEBI:57287"/>
        <dbReference type="ChEBI" id="CHEBI:57288"/>
        <dbReference type="ChEBI" id="CHEBI:74900"/>
        <dbReference type="ChEBI" id="CHEBI:82748"/>
        <dbReference type="ChEBI" id="CHEBI:456216"/>
    </reaction>
</comment>
<evidence type="ECO:0000313" key="11">
    <source>
        <dbReference type="Proteomes" id="UP000248410"/>
    </source>
</evidence>
<evidence type="ECO:0000313" key="10">
    <source>
        <dbReference type="EMBL" id="AWR97055.1"/>
    </source>
</evidence>
<dbReference type="Gene3D" id="3.40.50.300">
    <property type="entry name" value="P-loop containing nucleotide triphosphate hydrolases"/>
    <property type="match status" value="1"/>
</dbReference>
<comment type="catalytic activity">
    <reaction evidence="7">
        <text>a cytidine in RNA + acetyl-CoA + ATP + H2O = an N(4)-acetylcytidine in RNA + ADP + phosphate + CoA + H(+)</text>
        <dbReference type="Rhea" id="RHEA:82211"/>
        <dbReference type="Rhea" id="RHEA-COMP:15704"/>
        <dbReference type="Rhea" id="RHEA-COMP:19834"/>
        <dbReference type="ChEBI" id="CHEBI:15377"/>
        <dbReference type="ChEBI" id="CHEBI:15378"/>
        <dbReference type="ChEBI" id="CHEBI:30616"/>
        <dbReference type="ChEBI" id="CHEBI:43474"/>
        <dbReference type="ChEBI" id="CHEBI:57287"/>
        <dbReference type="ChEBI" id="CHEBI:57288"/>
        <dbReference type="ChEBI" id="CHEBI:74900"/>
        <dbReference type="ChEBI" id="CHEBI:82748"/>
        <dbReference type="ChEBI" id="CHEBI:456216"/>
    </reaction>
</comment>
<evidence type="ECO:0000256" key="6">
    <source>
        <dbReference type="ARBA" id="ARBA00049883"/>
    </source>
</evidence>
<dbReference type="KEGG" id="asul:DFR86_05415"/>
<evidence type="ECO:0000256" key="7">
    <source>
        <dbReference type="ARBA" id="ARBA00049889"/>
    </source>
</evidence>
<dbReference type="PROSITE" id="PS51186">
    <property type="entry name" value="GNAT"/>
    <property type="match status" value="1"/>
</dbReference>
<dbReference type="OrthoDB" id="312894at2157"/>
<dbReference type="Gene3D" id="3.40.630.30">
    <property type="match status" value="1"/>
</dbReference>
<dbReference type="InterPro" id="IPR027417">
    <property type="entry name" value="P-loop_NTPase"/>
</dbReference>
<dbReference type="GO" id="GO:0005524">
    <property type="term" value="F:ATP binding"/>
    <property type="evidence" value="ECO:0007669"/>
    <property type="project" value="UniProtKB-KW"/>
</dbReference>
<dbReference type="InterPro" id="IPR016181">
    <property type="entry name" value="Acyl_CoA_acyltransferase"/>
</dbReference>
<accession>A0A2U9IM29</accession>
<dbReference type="InterPro" id="IPR000182">
    <property type="entry name" value="GNAT_dom"/>
</dbReference>
<dbReference type="Pfam" id="PF13718">
    <property type="entry name" value="GNAT_acetyltr_2"/>
    <property type="match status" value="1"/>
</dbReference>
<protein>
    <submittedName>
        <fullName evidence="10">tRNA(Met) cytidine acetyltransferase</fullName>
    </submittedName>
</protein>
<dbReference type="InterPro" id="IPR032672">
    <property type="entry name" value="TmcA/NAT10/Kre33"/>
</dbReference>
<evidence type="ECO:0000256" key="5">
    <source>
        <dbReference type="ARBA" id="ARBA00023315"/>
    </source>
</evidence>
<comment type="catalytic activity">
    <reaction evidence="6">
        <text>a cytidine in tRNA + acetyl-CoA + ATP + H2O = an N(4)-acetylcytidine in tRNA + ADP + phosphate + CoA + H(+)</text>
        <dbReference type="Rhea" id="RHEA:53876"/>
        <dbReference type="Rhea" id="RHEA-COMP:13670"/>
        <dbReference type="Rhea" id="RHEA-COMP:13671"/>
        <dbReference type="ChEBI" id="CHEBI:15377"/>
        <dbReference type="ChEBI" id="CHEBI:15378"/>
        <dbReference type="ChEBI" id="CHEBI:30616"/>
        <dbReference type="ChEBI" id="CHEBI:43474"/>
        <dbReference type="ChEBI" id="CHEBI:57287"/>
        <dbReference type="ChEBI" id="CHEBI:57288"/>
        <dbReference type="ChEBI" id="CHEBI:74900"/>
        <dbReference type="ChEBI" id="CHEBI:82748"/>
        <dbReference type="ChEBI" id="CHEBI:456216"/>
    </reaction>
</comment>
<keyword evidence="2" id="KW-0819">tRNA processing</keyword>
<dbReference type="RefSeq" id="WP_110379945.1">
    <property type="nucleotide sequence ID" value="NZ_CP029288.2"/>
</dbReference>
<dbReference type="Proteomes" id="UP000248410">
    <property type="component" value="Chromosome"/>
</dbReference>
<dbReference type="Gene3D" id="3.40.50.11040">
    <property type="match status" value="1"/>
</dbReference>
<reference evidence="10 11" key="1">
    <citation type="submission" date="2018-05" db="EMBL/GenBank/DDBJ databases">
        <title>Complete Genome Sequences of Extremely Thermoacidophilic, Metal-Mobilizing Type-Strain Members of the Archaeal Family Sulfolobaceae: Acidianus brierleyi DSM-1651T, Acidianus sulfidivorans DSM-18786T, Metallosphaera hakonensis DSM-7519T, and Metallosphaera prunae DSM-10039T.</title>
        <authorList>
            <person name="Counts J.A."/>
            <person name="Kelly R.M."/>
        </authorList>
    </citation>
    <scope>NUCLEOTIDE SEQUENCE [LARGE SCALE GENOMIC DNA]</scope>
    <source>
        <strain evidence="10 11">JP7</strain>
    </source>
</reference>
<dbReference type="CDD" id="cd04301">
    <property type="entry name" value="NAT_SF"/>
    <property type="match status" value="1"/>
</dbReference>
<dbReference type="InterPro" id="IPR013562">
    <property type="entry name" value="TmcA/NAT10_N"/>
</dbReference>
<dbReference type="GO" id="GO:1990883">
    <property type="term" value="F:18S rRNA cytidine N-acetyltransferase activity"/>
    <property type="evidence" value="ECO:0007669"/>
    <property type="project" value="TreeGrafter"/>
</dbReference>
<dbReference type="SUPFAM" id="SSF52540">
    <property type="entry name" value="P-loop containing nucleoside triphosphate hydrolases"/>
    <property type="match status" value="1"/>
</dbReference>
<dbReference type="EMBL" id="CP029288">
    <property type="protein sequence ID" value="AWR97055.1"/>
    <property type="molecule type" value="Genomic_DNA"/>
</dbReference>
<dbReference type="Pfam" id="PF08351">
    <property type="entry name" value="TmcA_N"/>
    <property type="match status" value="1"/>
</dbReference>
<name>A0A2U9IM29_9CREN</name>
<organism evidence="10 11">
    <name type="scientific">Acidianus sulfidivorans JP7</name>
    <dbReference type="NCBI Taxonomy" id="619593"/>
    <lineage>
        <taxon>Archaea</taxon>
        <taxon>Thermoproteota</taxon>
        <taxon>Thermoprotei</taxon>
        <taxon>Sulfolobales</taxon>
        <taxon>Sulfolobaceae</taxon>
        <taxon>Acidianus</taxon>
    </lineage>
</organism>
<dbReference type="AlphaFoldDB" id="A0A2U9IM29"/>